<sequence>MKTAIFACVSLFCAVSLATDGQQREFPFKQAQGAVEATKGQSWSDFKVGGFKLQWDGSNGRVNFIRIQHFQFCVVPAGKMKFENITDPTQFLYRSLNLSAPITQSSKEPGKGASRFPTSPAVAVPNGSTLMLKYYNKYLALFPAENIAKSPLAYDAKLWLKAVAEKNAGELEFTVDEATGINTAKIAPMKEFFIPDIGKGIVFLWNPNPRFGGAKPGEYDGWVSLDFEVHTKLMKMWEGEIGNSKYMPLSDIDPFSAKLERITSSSGVINIGLSFPSPHGTTFIRLIKVGNKCTAIEFGGVTDEKIVFRWKVFRQEAEPSRVAQSVTQR</sequence>
<feature type="signal peptide" evidence="1">
    <location>
        <begin position="1"/>
        <end position="18"/>
    </location>
</feature>
<name>A0A1G2IXM0_9BACT</name>
<feature type="chain" id="PRO_5009583292" evidence="1">
    <location>
        <begin position="19"/>
        <end position="329"/>
    </location>
</feature>
<dbReference type="Proteomes" id="UP000178650">
    <property type="component" value="Unassembled WGS sequence"/>
</dbReference>
<organism evidence="2 3">
    <name type="scientific">Candidatus Staskawiczbacteria bacterium RIFOXYB1_FULL_37_44</name>
    <dbReference type="NCBI Taxonomy" id="1802223"/>
    <lineage>
        <taxon>Bacteria</taxon>
        <taxon>Candidatus Staskawicziibacteriota</taxon>
    </lineage>
</organism>
<dbReference type="AlphaFoldDB" id="A0A1G2IXM0"/>
<evidence type="ECO:0000313" key="2">
    <source>
        <dbReference type="EMBL" id="OGZ79091.1"/>
    </source>
</evidence>
<evidence type="ECO:0000313" key="3">
    <source>
        <dbReference type="Proteomes" id="UP000178650"/>
    </source>
</evidence>
<accession>A0A1G2IXM0</accession>
<keyword evidence="1" id="KW-0732">Signal</keyword>
<protein>
    <submittedName>
        <fullName evidence="2">Uncharacterized protein</fullName>
    </submittedName>
</protein>
<evidence type="ECO:0000256" key="1">
    <source>
        <dbReference type="SAM" id="SignalP"/>
    </source>
</evidence>
<gene>
    <name evidence="2" type="ORF">A2358_03845</name>
</gene>
<reference evidence="2 3" key="1">
    <citation type="journal article" date="2016" name="Nat. Commun.">
        <title>Thousands of microbial genomes shed light on interconnected biogeochemical processes in an aquifer system.</title>
        <authorList>
            <person name="Anantharaman K."/>
            <person name="Brown C.T."/>
            <person name="Hug L.A."/>
            <person name="Sharon I."/>
            <person name="Castelle C.J."/>
            <person name="Probst A.J."/>
            <person name="Thomas B.C."/>
            <person name="Singh A."/>
            <person name="Wilkins M.J."/>
            <person name="Karaoz U."/>
            <person name="Brodie E.L."/>
            <person name="Williams K.H."/>
            <person name="Hubbard S.S."/>
            <person name="Banfield J.F."/>
        </authorList>
    </citation>
    <scope>NUCLEOTIDE SEQUENCE [LARGE SCALE GENOMIC DNA]</scope>
</reference>
<dbReference type="EMBL" id="MHPJ01000009">
    <property type="protein sequence ID" value="OGZ79091.1"/>
    <property type="molecule type" value="Genomic_DNA"/>
</dbReference>
<proteinExistence type="predicted"/>
<comment type="caution">
    <text evidence="2">The sequence shown here is derived from an EMBL/GenBank/DDBJ whole genome shotgun (WGS) entry which is preliminary data.</text>
</comment>